<gene>
    <name evidence="2" type="ORF">EV356DRAFT_528717</name>
</gene>
<dbReference type="Proteomes" id="UP000800092">
    <property type="component" value="Unassembled WGS sequence"/>
</dbReference>
<feature type="region of interest" description="Disordered" evidence="1">
    <location>
        <begin position="1"/>
        <end position="22"/>
    </location>
</feature>
<feature type="compositionally biased region" description="Pro residues" evidence="1">
    <location>
        <begin position="8"/>
        <end position="19"/>
    </location>
</feature>
<protein>
    <recommendedName>
        <fullName evidence="4">Rhomboid family membrane protein</fullName>
    </recommendedName>
</protein>
<proteinExistence type="predicted"/>
<dbReference type="OrthoDB" id="5411041at2759"/>
<evidence type="ECO:0000313" key="3">
    <source>
        <dbReference type="Proteomes" id="UP000800092"/>
    </source>
</evidence>
<reference evidence="2" key="1">
    <citation type="journal article" date="2020" name="Stud. Mycol.">
        <title>101 Dothideomycetes genomes: a test case for predicting lifestyles and emergence of pathogens.</title>
        <authorList>
            <person name="Haridas S."/>
            <person name="Albert R."/>
            <person name="Binder M."/>
            <person name="Bloem J."/>
            <person name="Labutti K."/>
            <person name="Salamov A."/>
            <person name="Andreopoulos B."/>
            <person name="Baker S."/>
            <person name="Barry K."/>
            <person name="Bills G."/>
            <person name="Bluhm B."/>
            <person name="Cannon C."/>
            <person name="Castanera R."/>
            <person name="Culley D."/>
            <person name="Daum C."/>
            <person name="Ezra D."/>
            <person name="Gonzalez J."/>
            <person name="Henrissat B."/>
            <person name="Kuo A."/>
            <person name="Liang C."/>
            <person name="Lipzen A."/>
            <person name="Lutzoni F."/>
            <person name="Magnuson J."/>
            <person name="Mondo S."/>
            <person name="Nolan M."/>
            <person name="Ohm R."/>
            <person name="Pangilinan J."/>
            <person name="Park H.-J."/>
            <person name="Ramirez L."/>
            <person name="Alfaro M."/>
            <person name="Sun H."/>
            <person name="Tritt A."/>
            <person name="Yoshinaga Y."/>
            <person name="Zwiers L.-H."/>
            <person name="Turgeon B."/>
            <person name="Goodwin S."/>
            <person name="Spatafora J."/>
            <person name="Crous P."/>
            <person name="Grigoriev I."/>
        </authorList>
    </citation>
    <scope>NUCLEOTIDE SEQUENCE</scope>
    <source>
        <strain evidence="2">Tuck. ex Michener</strain>
    </source>
</reference>
<dbReference type="AlphaFoldDB" id="A0A6A6HLV8"/>
<dbReference type="EMBL" id="ML991774">
    <property type="protein sequence ID" value="KAF2238819.1"/>
    <property type="molecule type" value="Genomic_DNA"/>
</dbReference>
<accession>A0A6A6HLV8</accession>
<evidence type="ECO:0008006" key="4">
    <source>
        <dbReference type="Google" id="ProtNLM"/>
    </source>
</evidence>
<evidence type="ECO:0000256" key="1">
    <source>
        <dbReference type="SAM" id="MobiDB-lite"/>
    </source>
</evidence>
<evidence type="ECO:0000313" key="2">
    <source>
        <dbReference type="EMBL" id="KAF2238819.1"/>
    </source>
</evidence>
<sequence length="189" mass="21376">MSTANSDPPMPPPHVPPSDPSLEQYHRLMSRLSLAGLVVCPAIALLPPRKLDVYTFGLGMLWIGSANTVARNYSGLSLWDRLGRNMESSDTGGMPTERAREVQRRLREERLRGREEQEKKGEERRGLLGRIWMGGEGADWKEKRMEEERKALEEGKGYSDVIMDQIREVWKGEAQQVEEEVKGGGEKEA</sequence>
<name>A0A6A6HLV8_VIRVR</name>
<keyword evidence="3" id="KW-1185">Reference proteome</keyword>
<organism evidence="2 3">
    <name type="scientific">Viridothelium virens</name>
    <name type="common">Speckled blister lichen</name>
    <name type="synonym">Trypethelium virens</name>
    <dbReference type="NCBI Taxonomy" id="1048519"/>
    <lineage>
        <taxon>Eukaryota</taxon>
        <taxon>Fungi</taxon>
        <taxon>Dikarya</taxon>
        <taxon>Ascomycota</taxon>
        <taxon>Pezizomycotina</taxon>
        <taxon>Dothideomycetes</taxon>
        <taxon>Dothideomycetes incertae sedis</taxon>
        <taxon>Trypetheliales</taxon>
        <taxon>Trypetheliaceae</taxon>
        <taxon>Viridothelium</taxon>
    </lineage>
</organism>